<keyword evidence="2 4" id="KW-0547">Nucleotide-binding</keyword>
<name>A0ABR3WCG8_9PEZI</name>
<dbReference type="SUPFAM" id="SSF56112">
    <property type="entry name" value="Protein kinase-like (PK-like)"/>
    <property type="match status" value="1"/>
</dbReference>
<dbReference type="InterPro" id="IPR008271">
    <property type="entry name" value="Ser/Thr_kinase_AS"/>
</dbReference>
<evidence type="ECO:0000259" key="6">
    <source>
        <dbReference type="PROSITE" id="PS50011"/>
    </source>
</evidence>
<gene>
    <name evidence="7" type="ORF">VTK73DRAFT_7839</name>
</gene>
<feature type="compositionally biased region" description="Low complexity" evidence="5">
    <location>
        <begin position="593"/>
        <end position="604"/>
    </location>
</feature>
<dbReference type="InterPro" id="IPR008984">
    <property type="entry name" value="SMAD_FHA_dom_sf"/>
</dbReference>
<dbReference type="Pfam" id="PF00498">
    <property type="entry name" value="FHA"/>
    <property type="match status" value="1"/>
</dbReference>
<dbReference type="Proteomes" id="UP001586593">
    <property type="component" value="Unassembled WGS sequence"/>
</dbReference>
<dbReference type="SUPFAM" id="SSF49879">
    <property type="entry name" value="SMAD/FHA domain"/>
    <property type="match status" value="1"/>
</dbReference>
<feature type="region of interest" description="Disordered" evidence="5">
    <location>
        <begin position="34"/>
        <end position="59"/>
    </location>
</feature>
<organism evidence="7 8">
    <name type="scientific">Phialemonium thermophilum</name>
    <dbReference type="NCBI Taxonomy" id="223376"/>
    <lineage>
        <taxon>Eukaryota</taxon>
        <taxon>Fungi</taxon>
        <taxon>Dikarya</taxon>
        <taxon>Ascomycota</taxon>
        <taxon>Pezizomycotina</taxon>
        <taxon>Sordariomycetes</taxon>
        <taxon>Sordariomycetidae</taxon>
        <taxon>Cephalothecales</taxon>
        <taxon>Cephalothecaceae</taxon>
        <taxon>Phialemonium</taxon>
    </lineage>
</organism>
<dbReference type="EMBL" id="JAZHXJ010000520">
    <property type="protein sequence ID" value="KAL1858358.1"/>
    <property type="molecule type" value="Genomic_DNA"/>
</dbReference>
<evidence type="ECO:0000256" key="3">
    <source>
        <dbReference type="ARBA" id="ARBA00022840"/>
    </source>
</evidence>
<feature type="region of interest" description="Disordered" evidence="5">
    <location>
        <begin position="490"/>
        <end position="606"/>
    </location>
</feature>
<evidence type="ECO:0000256" key="2">
    <source>
        <dbReference type="ARBA" id="ARBA00022741"/>
    </source>
</evidence>
<evidence type="ECO:0000256" key="5">
    <source>
        <dbReference type="SAM" id="MobiDB-lite"/>
    </source>
</evidence>
<accession>A0ABR3WCG8</accession>
<dbReference type="PROSITE" id="PS00108">
    <property type="entry name" value="PROTEIN_KINASE_ST"/>
    <property type="match status" value="1"/>
</dbReference>
<keyword evidence="3 4" id="KW-0067">ATP-binding</keyword>
<dbReference type="InterPro" id="IPR000253">
    <property type="entry name" value="FHA_dom"/>
</dbReference>
<comment type="caution">
    <text evidence="7">The sequence shown here is derived from an EMBL/GenBank/DDBJ whole genome shotgun (WGS) entry which is preliminary data.</text>
</comment>
<reference evidence="7 8" key="1">
    <citation type="journal article" date="2024" name="Commun. Biol.">
        <title>Comparative genomic analysis of thermophilic fungi reveals convergent evolutionary adaptations and gene losses.</title>
        <authorList>
            <person name="Steindorff A.S."/>
            <person name="Aguilar-Pontes M.V."/>
            <person name="Robinson A.J."/>
            <person name="Andreopoulos B."/>
            <person name="LaButti K."/>
            <person name="Kuo A."/>
            <person name="Mondo S."/>
            <person name="Riley R."/>
            <person name="Otillar R."/>
            <person name="Haridas S."/>
            <person name="Lipzen A."/>
            <person name="Grimwood J."/>
            <person name="Schmutz J."/>
            <person name="Clum A."/>
            <person name="Reid I.D."/>
            <person name="Moisan M.C."/>
            <person name="Butler G."/>
            <person name="Nguyen T.T.M."/>
            <person name="Dewar K."/>
            <person name="Conant G."/>
            <person name="Drula E."/>
            <person name="Henrissat B."/>
            <person name="Hansel C."/>
            <person name="Singer S."/>
            <person name="Hutchinson M.I."/>
            <person name="de Vries R.P."/>
            <person name="Natvig D.O."/>
            <person name="Powell A.J."/>
            <person name="Tsang A."/>
            <person name="Grigoriev I.V."/>
        </authorList>
    </citation>
    <scope>NUCLEOTIDE SEQUENCE [LARGE SCALE GENOMIC DNA]</scope>
    <source>
        <strain evidence="7 8">ATCC 24622</strain>
    </source>
</reference>
<dbReference type="Gene3D" id="2.60.200.20">
    <property type="match status" value="1"/>
</dbReference>
<evidence type="ECO:0000256" key="4">
    <source>
        <dbReference type="PROSITE-ProRule" id="PRU10141"/>
    </source>
</evidence>
<evidence type="ECO:0000256" key="1">
    <source>
        <dbReference type="ARBA" id="ARBA00005575"/>
    </source>
</evidence>
<feature type="compositionally biased region" description="Basic and acidic residues" evidence="5">
    <location>
        <begin position="571"/>
        <end position="587"/>
    </location>
</feature>
<sequence length="699" mass="76677">MADTDLIGRLYVITKHLESSQAVMEANETRYVPPRRIKQPMVGRTESDPTPPESPSETVQDCFDGGCLELRFSHGPQTPYGFVFGSHPNCDVVLPHYTSSHHFALTFDEQGRLIVKDLGSLNGTEVTYNGQGRGKRRDFVWIVGGHSFLHNEKRILITLSRDFSLQIVAAYHNITSPEYIDHVKRFRLGAADADNLLGRLDLRSRLQTGVASGARALGSDAITLQEVLGEGSFGVVRRFWNVSTAAECAVKQPSENAIRMGRVSIHEWKQEARIMAQISHAHIVKLVSSDFTTQQPQLKFEYVPEGSLDNHPRLSVEEGRQMLRQCLSALAYLHGLTPPIVHRDIKPSNILVQYRRADSIYVKLGDFGLSKEGSDPTTFCGTRRYLAPEVCRAYRTRAGTCPRRSYTKAVDIWSLGVTVMECTYGLPSARVTKMPWCDRIVEKLEEDQKREPDDLKRFLLDTMLIVKPWGRKSAQYCYDHVPLLTGSAADGSLAPTGAPTSPQESRPVESQDAAEEQEHQDTVLARDTCRVAGTSQGLRLPAGDDSAEKRNFSADGPPSTRAASALSSRKRANEAELPSGRDTKRLAMDGSTLLPRSSDPSSPLGRGGFSLKAFTVQSAWGPGSSAVQTSAPRTVRGRVDRAASGARTSRVLPPSPRPSSASPSSASPYVSVPTVAKTTADVPADSEQELIAQIKREIG</sequence>
<protein>
    <recommendedName>
        <fullName evidence="6">Protein kinase domain-containing protein</fullName>
    </recommendedName>
</protein>
<dbReference type="PANTHER" id="PTHR24347">
    <property type="entry name" value="SERINE/THREONINE-PROTEIN KINASE"/>
    <property type="match status" value="1"/>
</dbReference>
<dbReference type="InterPro" id="IPR000719">
    <property type="entry name" value="Prot_kinase_dom"/>
</dbReference>
<evidence type="ECO:0000313" key="8">
    <source>
        <dbReference type="Proteomes" id="UP001586593"/>
    </source>
</evidence>
<feature type="compositionally biased region" description="Low complexity" evidence="5">
    <location>
        <begin position="647"/>
        <end position="671"/>
    </location>
</feature>
<dbReference type="CDD" id="cd00060">
    <property type="entry name" value="FHA"/>
    <property type="match status" value="1"/>
</dbReference>
<keyword evidence="8" id="KW-1185">Reference proteome</keyword>
<dbReference type="InterPro" id="IPR017441">
    <property type="entry name" value="Protein_kinase_ATP_BS"/>
</dbReference>
<feature type="binding site" evidence="4">
    <location>
        <position position="251"/>
    </location>
    <ligand>
        <name>ATP</name>
        <dbReference type="ChEBI" id="CHEBI:30616"/>
    </ligand>
</feature>
<dbReference type="Gene3D" id="1.10.510.10">
    <property type="entry name" value="Transferase(Phosphotransferase) domain 1"/>
    <property type="match status" value="1"/>
</dbReference>
<dbReference type="PROSITE" id="PS00107">
    <property type="entry name" value="PROTEIN_KINASE_ATP"/>
    <property type="match status" value="1"/>
</dbReference>
<dbReference type="SMART" id="SM00240">
    <property type="entry name" value="FHA"/>
    <property type="match status" value="1"/>
</dbReference>
<dbReference type="Pfam" id="PF00069">
    <property type="entry name" value="Pkinase"/>
    <property type="match status" value="1"/>
</dbReference>
<feature type="domain" description="Protein kinase" evidence="6">
    <location>
        <begin position="222"/>
        <end position="483"/>
    </location>
</feature>
<feature type="region of interest" description="Disordered" evidence="5">
    <location>
        <begin position="620"/>
        <end position="671"/>
    </location>
</feature>
<dbReference type="InterPro" id="IPR011009">
    <property type="entry name" value="Kinase-like_dom_sf"/>
</dbReference>
<proteinExistence type="inferred from homology"/>
<comment type="similarity">
    <text evidence="1">Belongs to the protein kinase superfamily. CAMK Ser/Thr protein kinase family. CHEK2 subfamily.</text>
</comment>
<evidence type="ECO:0000313" key="7">
    <source>
        <dbReference type="EMBL" id="KAL1858358.1"/>
    </source>
</evidence>
<dbReference type="PROSITE" id="PS50011">
    <property type="entry name" value="PROTEIN_KINASE_DOM"/>
    <property type="match status" value="1"/>
</dbReference>
<dbReference type="SMART" id="SM00220">
    <property type="entry name" value="S_TKc"/>
    <property type="match status" value="1"/>
</dbReference>